<feature type="region of interest" description="Disordered" evidence="1">
    <location>
        <begin position="23"/>
        <end position="55"/>
    </location>
</feature>
<evidence type="ECO:0000256" key="1">
    <source>
        <dbReference type="SAM" id="MobiDB-lite"/>
    </source>
</evidence>
<accession>A0A0N5BYW7</accession>
<dbReference type="Proteomes" id="UP000046392">
    <property type="component" value="Unplaced"/>
</dbReference>
<dbReference type="WBParaSite" id="SPAL_0001096600.1">
    <property type="protein sequence ID" value="SPAL_0001096600.1"/>
    <property type="gene ID" value="SPAL_0001096600"/>
</dbReference>
<dbReference type="AlphaFoldDB" id="A0A0N5BYW7"/>
<sequence length="187" mass="21377">MNPNNSETFRRFNVVESTYYPDSKQVEPAPIESIKEKETLGGVATENENTQKRGVKFDEENIFETKAPVFSTYSYDQNETDPNFFKKKLQSYYYEAQPLKEIGSSTENGENSSTNSEDKEEIIRDFLKAKALYMQAYERMRLAGIDEGMLDIFGEADNVETPSMPNFVSSKCDVSAKQSTYVGYMDM</sequence>
<name>A0A0N5BYW7_STREA</name>
<evidence type="ECO:0000313" key="2">
    <source>
        <dbReference type="Proteomes" id="UP000046392"/>
    </source>
</evidence>
<organism evidence="2 3">
    <name type="scientific">Strongyloides papillosus</name>
    <name type="common">Intestinal threadworm</name>
    <dbReference type="NCBI Taxonomy" id="174720"/>
    <lineage>
        <taxon>Eukaryota</taxon>
        <taxon>Metazoa</taxon>
        <taxon>Ecdysozoa</taxon>
        <taxon>Nematoda</taxon>
        <taxon>Chromadorea</taxon>
        <taxon>Rhabditida</taxon>
        <taxon>Tylenchina</taxon>
        <taxon>Panagrolaimomorpha</taxon>
        <taxon>Strongyloidoidea</taxon>
        <taxon>Strongyloididae</taxon>
        <taxon>Strongyloides</taxon>
    </lineage>
</organism>
<keyword evidence="2" id="KW-1185">Reference proteome</keyword>
<evidence type="ECO:0000313" key="3">
    <source>
        <dbReference type="WBParaSite" id="SPAL_0001096600.1"/>
    </source>
</evidence>
<reference evidence="3" key="1">
    <citation type="submission" date="2017-02" db="UniProtKB">
        <authorList>
            <consortium name="WormBaseParasite"/>
        </authorList>
    </citation>
    <scope>IDENTIFICATION</scope>
</reference>
<protein>
    <submittedName>
        <fullName evidence="3">Uncharacterized protein</fullName>
    </submittedName>
</protein>
<proteinExistence type="predicted"/>